<name>A0A4Y7R868_9FIRM</name>
<feature type="transmembrane region" description="Helical" evidence="2">
    <location>
        <begin position="41"/>
        <end position="62"/>
    </location>
</feature>
<feature type="transmembrane region" description="Helical" evidence="2">
    <location>
        <begin position="274"/>
        <end position="291"/>
    </location>
</feature>
<dbReference type="Proteomes" id="UP000298324">
    <property type="component" value="Unassembled WGS sequence"/>
</dbReference>
<dbReference type="EMBL" id="QFGA01000003">
    <property type="protein sequence ID" value="TEB04967.1"/>
    <property type="molecule type" value="Genomic_DNA"/>
</dbReference>
<evidence type="ECO:0000256" key="1">
    <source>
        <dbReference type="ARBA" id="ARBA00007362"/>
    </source>
</evidence>
<feature type="transmembrane region" description="Helical" evidence="2">
    <location>
        <begin position="155"/>
        <end position="174"/>
    </location>
</feature>
<dbReference type="RefSeq" id="WP_427910124.1">
    <property type="nucleotide sequence ID" value="NZ_QFGA01000003.1"/>
</dbReference>
<sequence length="297" mass="31957">MQVLKLETPAVNPYLAVILAVVATAFSSIFTKLAFAPPNVIAFYRLAFTVLLLTPLALNSSGRRELRQIPGRDLAMATLAGAFLALHFAVWIASLQYTSVASSTVLVTMQPLFVVTGGFFFFKEKIPLRGLAGGAAALSGSVIIGLGDFQAGGQALWGDILAFSGAFMVALYILIGRSLRSRLSLFPYVFLVYGTSAFFLLLINLASRTPLFPYPVMDWVWFLALAVVPTIFGHTVFNWALRYVKAAVVSVSILGEPVGATLMAYFIFKEVPGPLQITGGLAIIAGLYIFITASRGK</sequence>
<dbReference type="PANTHER" id="PTHR22911">
    <property type="entry name" value="ACYL-MALONYL CONDENSING ENZYME-RELATED"/>
    <property type="match status" value="1"/>
</dbReference>
<feature type="transmembrane region" description="Helical" evidence="2">
    <location>
        <begin position="100"/>
        <end position="122"/>
    </location>
</feature>
<protein>
    <submittedName>
        <fullName evidence="4">EamA-like transporter family protein</fullName>
    </submittedName>
</protein>
<keyword evidence="2" id="KW-0472">Membrane</keyword>
<feature type="domain" description="EamA" evidence="3">
    <location>
        <begin position="156"/>
        <end position="291"/>
    </location>
</feature>
<dbReference type="AlphaFoldDB" id="A0A4Y7R868"/>
<proteinExistence type="inferred from homology"/>
<evidence type="ECO:0000256" key="2">
    <source>
        <dbReference type="SAM" id="Phobius"/>
    </source>
</evidence>
<evidence type="ECO:0000259" key="3">
    <source>
        <dbReference type="Pfam" id="PF00892"/>
    </source>
</evidence>
<feature type="transmembrane region" description="Helical" evidence="2">
    <location>
        <begin position="131"/>
        <end position="149"/>
    </location>
</feature>
<dbReference type="PANTHER" id="PTHR22911:SF76">
    <property type="entry name" value="EAMA DOMAIN-CONTAINING PROTEIN"/>
    <property type="match status" value="1"/>
</dbReference>
<feature type="transmembrane region" description="Helical" evidence="2">
    <location>
        <begin position="74"/>
        <end position="94"/>
    </location>
</feature>
<comment type="similarity">
    <text evidence="1">Belongs to the EamA transporter family.</text>
</comment>
<evidence type="ECO:0000313" key="4">
    <source>
        <dbReference type="EMBL" id="TEB04967.1"/>
    </source>
</evidence>
<keyword evidence="2" id="KW-1133">Transmembrane helix</keyword>
<organism evidence="4 5">
    <name type="scientific">Pelotomaculum schinkii</name>
    <dbReference type="NCBI Taxonomy" id="78350"/>
    <lineage>
        <taxon>Bacteria</taxon>
        <taxon>Bacillati</taxon>
        <taxon>Bacillota</taxon>
        <taxon>Clostridia</taxon>
        <taxon>Eubacteriales</taxon>
        <taxon>Desulfotomaculaceae</taxon>
        <taxon>Pelotomaculum</taxon>
    </lineage>
</organism>
<feature type="transmembrane region" description="Helical" evidence="2">
    <location>
        <begin position="219"/>
        <end position="241"/>
    </location>
</feature>
<accession>A0A4Y7R868</accession>
<dbReference type="Pfam" id="PF00892">
    <property type="entry name" value="EamA"/>
    <property type="match status" value="2"/>
</dbReference>
<keyword evidence="5" id="KW-1185">Reference proteome</keyword>
<evidence type="ECO:0000313" key="5">
    <source>
        <dbReference type="Proteomes" id="UP000298324"/>
    </source>
</evidence>
<feature type="transmembrane region" description="Helical" evidence="2">
    <location>
        <begin position="186"/>
        <end position="207"/>
    </location>
</feature>
<feature type="transmembrane region" description="Helical" evidence="2">
    <location>
        <begin position="12"/>
        <end position="35"/>
    </location>
</feature>
<comment type="caution">
    <text evidence="4">The sequence shown here is derived from an EMBL/GenBank/DDBJ whole genome shotgun (WGS) entry which is preliminary data.</text>
</comment>
<dbReference type="InterPro" id="IPR000620">
    <property type="entry name" value="EamA_dom"/>
</dbReference>
<feature type="domain" description="EamA" evidence="3">
    <location>
        <begin position="14"/>
        <end position="144"/>
    </location>
</feature>
<dbReference type="SUPFAM" id="SSF103481">
    <property type="entry name" value="Multidrug resistance efflux transporter EmrE"/>
    <property type="match status" value="2"/>
</dbReference>
<dbReference type="InterPro" id="IPR037185">
    <property type="entry name" value="EmrE-like"/>
</dbReference>
<gene>
    <name evidence="4" type="ORF">Psch_03730</name>
</gene>
<dbReference type="Gene3D" id="1.10.3730.20">
    <property type="match status" value="1"/>
</dbReference>
<keyword evidence="2" id="KW-0812">Transmembrane</keyword>
<reference evidence="4 5" key="1">
    <citation type="journal article" date="2018" name="Environ. Microbiol.">
        <title>Novel energy conservation strategies and behaviour of Pelotomaculum schinkii driving syntrophic propionate catabolism.</title>
        <authorList>
            <person name="Hidalgo-Ahumada C.A.P."/>
            <person name="Nobu M.K."/>
            <person name="Narihiro T."/>
            <person name="Tamaki H."/>
            <person name="Liu W.T."/>
            <person name="Kamagata Y."/>
            <person name="Stams A.J.M."/>
            <person name="Imachi H."/>
            <person name="Sousa D.Z."/>
        </authorList>
    </citation>
    <scope>NUCLEOTIDE SEQUENCE [LARGE SCALE GENOMIC DNA]</scope>
    <source>
        <strain evidence="4 5">HH</strain>
    </source>
</reference>
<dbReference type="GO" id="GO:0016020">
    <property type="term" value="C:membrane"/>
    <property type="evidence" value="ECO:0007669"/>
    <property type="project" value="InterPro"/>
</dbReference>
<feature type="transmembrane region" description="Helical" evidence="2">
    <location>
        <begin position="248"/>
        <end position="268"/>
    </location>
</feature>